<keyword evidence="2" id="KW-0732">Signal</keyword>
<comment type="similarity">
    <text evidence="1 2">Belongs to the outer membrane factor (OMF) (TC 1.B.17) family.</text>
</comment>
<comment type="caution">
    <text evidence="3">The sequence shown here is derived from an EMBL/GenBank/DDBJ whole genome shotgun (WGS) entry which is preliminary data.</text>
</comment>
<dbReference type="EMBL" id="JAQQCL010000026">
    <property type="protein sequence ID" value="MFM0720082.1"/>
    <property type="molecule type" value="Genomic_DNA"/>
</dbReference>
<organism evidence="3 4">
    <name type="scientific">Paraburkholderia strydomiana</name>
    <dbReference type="NCBI Taxonomy" id="1245417"/>
    <lineage>
        <taxon>Bacteria</taxon>
        <taxon>Pseudomonadati</taxon>
        <taxon>Pseudomonadota</taxon>
        <taxon>Betaproteobacteria</taxon>
        <taxon>Burkholderiales</taxon>
        <taxon>Burkholderiaceae</taxon>
        <taxon>Paraburkholderia</taxon>
    </lineage>
</organism>
<evidence type="ECO:0000256" key="1">
    <source>
        <dbReference type="ARBA" id="ARBA00007613"/>
    </source>
</evidence>
<dbReference type="InterPro" id="IPR010131">
    <property type="entry name" value="MdtP/NodT-like"/>
</dbReference>
<dbReference type="NCBIfam" id="TIGR01845">
    <property type="entry name" value="outer_NodT"/>
    <property type="match status" value="1"/>
</dbReference>
<dbReference type="SUPFAM" id="SSF56954">
    <property type="entry name" value="Outer membrane efflux proteins (OEP)"/>
    <property type="match status" value="1"/>
</dbReference>
<evidence type="ECO:0000256" key="2">
    <source>
        <dbReference type="RuleBase" id="RU362097"/>
    </source>
</evidence>
<dbReference type="PANTHER" id="PTHR30203">
    <property type="entry name" value="OUTER MEMBRANE CATION EFFLUX PROTEIN"/>
    <property type="match status" value="1"/>
</dbReference>
<dbReference type="Gene3D" id="1.20.1600.10">
    <property type="entry name" value="Outer membrane efflux proteins (OEP)"/>
    <property type="match status" value="1"/>
</dbReference>
<dbReference type="PANTHER" id="PTHR30203:SF33">
    <property type="entry name" value="BLR4455 PROTEIN"/>
    <property type="match status" value="1"/>
</dbReference>
<dbReference type="Pfam" id="PF02321">
    <property type="entry name" value="OEP"/>
    <property type="match status" value="2"/>
</dbReference>
<reference evidence="3 4" key="1">
    <citation type="journal article" date="2024" name="Chem. Sci.">
        <title>Discovery of megapolipeptins by genome mining of a Burkholderiales bacteria collection.</title>
        <authorList>
            <person name="Paulo B.S."/>
            <person name="Recchia M.J.J."/>
            <person name="Lee S."/>
            <person name="Fergusson C.H."/>
            <person name="Romanowski S.B."/>
            <person name="Hernandez A."/>
            <person name="Krull N."/>
            <person name="Liu D.Y."/>
            <person name="Cavanagh H."/>
            <person name="Bos A."/>
            <person name="Gray C.A."/>
            <person name="Murphy B.T."/>
            <person name="Linington R.G."/>
            <person name="Eustaquio A.S."/>
        </authorList>
    </citation>
    <scope>NUCLEOTIDE SEQUENCE [LARGE SCALE GENOMIC DNA]</scope>
    <source>
        <strain evidence="3 4">RL17-350-BIC-E</strain>
    </source>
</reference>
<dbReference type="Gene3D" id="2.20.200.10">
    <property type="entry name" value="Outer membrane efflux proteins (OEP)"/>
    <property type="match status" value="1"/>
</dbReference>
<name>A0ABW9ELY5_9BURK</name>
<feature type="chain" id="PRO_5045006216" evidence="2">
    <location>
        <begin position="20"/>
        <end position="481"/>
    </location>
</feature>
<accession>A0ABW9ELY5</accession>
<keyword evidence="2" id="KW-1134">Transmembrane beta strand</keyword>
<proteinExistence type="inferred from homology"/>
<evidence type="ECO:0000313" key="4">
    <source>
        <dbReference type="Proteomes" id="UP001629392"/>
    </source>
</evidence>
<keyword evidence="2" id="KW-0564">Palmitate</keyword>
<keyword evidence="2" id="KW-0472">Membrane</keyword>
<evidence type="ECO:0000313" key="3">
    <source>
        <dbReference type="EMBL" id="MFM0720082.1"/>
    </source>
</evidence>
<keyword evidence="4" id="KW-1185">Reference proteome</keyword>
<comment type="subcellular location">
    <subcellularLocation>
        <location evidence="2">Cell membrane</location>
        <topology evidence="2">Lipid-anchor</topology>
    </subcellularLocation>
</comment>
<keyword evidence="2" id="KW-0449">Lipoprotein</keyword>
<sequence>MRRLLRRAAVLLLALPLDACMMGPNFSRPPPPKVDQFVTGGLPAEPMQAAGASQTFSAQADLPSDWWTLFGSLAIDNAVDEALTGNATIDSAQAALRQSEDEMRAGAGIFFPQIDAGFGASRQKFSPLRLGSDQPSTLFNLFTLSASVSYVLDIWGGQARMVEALRAREDAQRYSVLATYLTLTANVVNTMIARAAYTDQIAATSEMIGLLQEQVRITRAQSDAGTSAYSAVLTLENEQATLEASVPTLAQKRAQAEDLLAVLSGMVPAQWHAPELSLSDIALPSTLPDTVPASLVRRRPDILQAEAAFHVASANIGVATANLLPGVTLSASGGYDNSSMSTLLHRSGQIWAVAADITAPVFHGGTLWFQRKAALDAYAQERAAYRQVVLSAFGEVADVLRALDNDARALDAQTRAMDAAAQALHLIRIDYDAGTIGYLQILVADQQYHQARIAWLQGVAQRLQDTVALYVALGGGWNDQK</sequence>
<dbReference type="InterPro" id="IPR003423">
    <property type="entry name" value="OMP_efflux"/>
</dbReference>
<protein>
    <submittedName>
        <fullName evidence="3">Efflux transporter outer membrane subunit</fullName>
    </submittedName>
</protein>
<keyword evidence="2" id="KW-0812">Transmembrane</keyword>
<dbReference type="Proteomes" id="UP001629392">
    <property type="component" value="Unassembled WGS sequence"/>
</dbReference>
<gene>
    <name evidence="3" type="ORF">PQQ73_27565</name>
</gene>
<feature type="signal peptide" evidence="2">
    <location>
        <begin position="1"/>
        <end position="19"/>
    </location>
</feature>